<evidence type="ECO:0008006" key="7">
    <source>
        <dbReference type="Google" id="ProtNLM"/>
    </source>
</evidence>
<dbReference type="PANTHER" id="PTHR24305">
    <property type="entry name" value="CYTOCHROME P450"/>
    <property type="match status" value="1"/>
</dbReference>
<comment type="cofactor">
    <cofactor evidence="1 3">
        <name>heme</name>
        <dbReference type="ChEBI" id="CHEBI:30413"/>
    </cofactor>
</comment>
<protein>
    <recommendedName>
        <fullName evidence="7">Cytochrome P450</fullName>
    </recommendedName>
</protein>
<keyword evidence="3 4" id="KW-0349">Heme</keyword>
<dbReference type="SUPFAM" id="SSF48264">
    <property type="entry name" value="Cytochrome P450"/>
    <property type="match status" value="1"/>
</dbReference>
<keyword evidence="6" id="KW-1185">Reference proteome</keyword>
<dbReference type="GO" id="GO:0020037">
    <property type="term" value="F:heme binding"/>
    <property type="evidence" value="ECO:0007669"/>
    <property type="project" value="InterPro"/>
</dbReference>
<evidence type="ECO:0000256" key="1">
    <source>
        <dbReference type="ARBA" id="ARBA00001971"/>
    </source>
</evidence>
<name>A0AB36RFR8_9HYPH</name>
<evidence type="ECO:0000256" key="2">
    <source>
        <dbReference type="ARBA" id="ARBA00010617"/>
    </source>
</evidence>
<evidence type="ECO:0000256" key="3">
    <source>
        <dbReference type="PIRSR" id="PIRSR602401-1"/>
    </source>
</evidence>
<dbReference type="RefSeq" id="WP_095483361.1">
    <property type="nucleotide sequence ID" value="NZ_CP088151.1"/>
</dbReference>
<dbReference type="PANTHER" id="PTHR24305:SF166">
    <property type="entry name" value="CYTOCHROME P450 12A4, MITOCHONDRIAL-RELATED"/>
    <property type="match status" value="1"/>
</dbReference>
<dbReference type="PRINTS" id="PR00463">
    <property type="entry name" value="EP450I"/>
</dbReference>
<dbReference type="GO" id="GO:0005506">
    <property type="term" value="F:iron ion binding"/>
    <property type="evidence" value="ECO:0007669"/>
    <property type="project" value="InterPro"/>
</dbReference>
<dbReference type="Gene3D" id="1.10.630.10">
    <property type="entry name" value="Cytochrome P450"/>
    <property type="match status" value="1"/>
</dbReference>
<accession>A0AB36RFR8</accession>
<organism evidence="5 6">
    <name type="scientific">Mesorhizobium mediterraneum</name>
    <dbReference type="NCBI Taxonomy" id="43617"/>
    <lineage>
        <taxon>Bacteria</taxon>
        <taxon>Pseudomonadati</taxon>
        <taxon>Pseudomonadota</taxon>
        <taxon>Alphaproteobacteria</taxon>
        <taxon>Hyphomicrobiales</taxon>
        <taxon>Phyllobacteriaceae</taxon>
        <taxon>Mesorhizobium</taxon>
    </lineage>
</organism>
<dbReference type="GO" id="GO:0016705">
    <property type="term" value="F:oxidoreductase activity, acting on paired donors, with incorporation or reduction of molecular oxygen"/>
    <property type="evidence" value="ECO:0007669"/>
    <property type="project" value="InterPro"/>
</dbReference>
<comment type="similarity">
    <text evidence="2 4">Belongs to the cytochrome P450 family.</text>
</comment>
<dbReference type="AlphaFoldDB" id="A0AB36RFR8"/>
<proteinExistence type="inferred from homology"/>
<dbReference type="PRINTS" id="PR00385">
    <property type="entry name" value="P450"/>
</dbReference>
<keyword evidence="4" id="KW-0560">Oxidoreductase</keyword>
<dbReference type="GO" id="GO:0004497">
    <property type="term" value="F:monooxygenase activity"/>
    <property type="evidence" value="ECO:0007669"/>
    <property type="project" value="UniProtKB-KW"/>
</dbReference>
<sequence length="457" mass="50401">MLAYKVGKWRTLGLMARFAAEPLTAARNAHRAFGLFIRADYPHSTAAKPRRVFMIADAELYKTMLSDTETWRNVQISATSKRSGASQRLSYGMTRLRGERHEHYRKLFAPPLKRPAVMAMSPEMARIAAEQVASWPLGAAFPLTEAAKTMAKHLAIGLLFGDDHRRAMPIAEMIARAMQASWIVPTPAFFRWLREAEGQERAILSWAEEKRGNKDAQDILSILVNNTDEVGKPPSVELIGGIVSFVFGAAYDTCQNALAWTVILLTQHPDAMAGLVAEIDAATGGRPATMNRIGTLPLLDATIREAMRLFPPVPLQMRRATRTTILGAEPITRGDLVLISAMTINRDPSLYPDPDSFRPDRWATIRPSPFQYTVFGAGGHMCPGVTFGLQMMKIALATILSKRSVELSPAARIAYRTRVTLAPIGNVEVIMRPRGEAARSGRATGRFRELVVIPALT</sequence>
<dbReference type="InterPro" id="IPR036396">
    <property type="entry name" value="Cyt_P450_sf"/>
</dbReference>
<dbReference type="Pfam" id="PF00067">
    <property type="entry name" value="p450"/>
    <property type="match status" value="1"/>
</dbReference>
<dbReference type="InterPro" id="IPR017972">
    <property type="entry name" value="Cyt_P450_CS"/>
</dbReference>
<dbReference type="PROSITE" id="PS00086">
    <property type="entry name" value="CYTOCHROME_P450"/>
    <property type="match status" value="1"/>
</dbReference>
<keyword evidence="3 4" id="KW-0479">Metal-binding</keyword>
<evidence type="ECO:0000313" key="5">
    <source>
        <dbReference type="EMBL" id="PAQ03408.1"/>
    </source>
</evidence>
<evidence type="ECO:0000313" key="6">
    <source>
        <dbReference type="Proteomes" id="UP000216215"/>
    </source>
</evidence>
<reference evidence="6" key="1">
    <citation type="submission" date="2017-08" db="EMBL/GenBank/DDBJ databases">
        <title>Mesorhizobium wenxinae sp. nov., a novel rhizobial species isolated from root nodules of chickpea (Cicer arietinum L.).</title>
        <authorList>
            <person name="Zhang J."/>
        </authorList>
    </citation>
    <scope>NUCLEOTIDE SEQUENCE [LARGE SCALE GENOMIC DNA]</scope>
    <source>
        <strain evidence="6">USDA 3392</strain>
    </source>
</reference>
<feature type="binding site" description="axial binding residue" evidence="3">
    <location>
        <position position="382"/>
    </location>
    <ligand>
        <name>heme</name>
        <dbReference type="ChEBI" id="CHEBI:30413"/>
    </ligand>
    <ligandPart>
        <name>Fe</name>
        <dbReference type="ChEBI" id="CHEBI:18248"/>
    </ligandPart>
</feature>
<evidence type="ECO:0000256" key="4">
    <source>
        <dbReference type="RuleBase" id="RU000461"/>
    </source>
</evidence>
<gene>
    <name evidence="5" type="ORF">CIT25_04445</name>
</gene>
<dbReference type="InterPro" id="IPR050121">
    <property type="entry name" value="Cytochrome_P450_monoxygenase"/>
</dbReference>
<dbReference type="EMBL" id="NPKI01000009">
    <property type="protein sequence ID" value="PAQ03408.1"/>
    <property type="molecule type" value="Genomic_DNA"/>
</dbReference>
<keyword evidence="4" id="KW-0503">Monooxygenase</keyword>
<dbReference type="InterPro" id="IPR001128">
    <property type="entry name" value="Cyt_P450"/>
</dbReference>
<keyword evidence="3 4" id="KW-0408">Iron</keyword>
<dbReference type="InterPro" id="IPR002401">
    <property type="entry name" value="Cyt_P450_E_grp-I"/>
</dbReference>
<comment type="caution">
    <text evidence="5">The sequence shown here is derived from an EMBL/GenBank/DDBJ whole genome shotgun (WGS) entry which is preliminary data.</text>
</comment>
<dbReference type="Proteomes" id="UP000216215">
    <property type="component" value="Unassembled WGS sequence"/>
</dbReference>